<gene>
    <name evidence="2" type="ORF">GPECTOR_53g155</name>
</gene>
<evidence type="ECO:0000313" key="3">
    <source>
        <dbReference type="Proteomes" id="UP000075714"/>
    </source>
</evidence>
<dbReference type="EMBL" id="LSYV01000054">
    <property type="protein sequence ID" value="KXZ45569.1"/>
    <property type="molecule type" value="Genomic_DNA"/>
</dbReference>
<feature type="compositionally biased region" description="Basic and acidic residues" evidence="1">
    <location>
        <begin position="9"/>
        <end position="20"/>
    </location>
</feature>
<evidence type="ECO:0000256" key="1">
    <source>
        <dbReference type="SAM" id="MobiDB-lite"/>
    </source>
</evidence>
<name>A0A150G6T0_GONPE</name>
<reference evidence="3" key="1">
    <citation type="journal article" date="2016" name="Nat. Commun.">
        <title>The Gonium pectorale genome demonstrates co-option of cell cycle regulation during the evolution of multicellularity.</title>
        <authorList>
            <person name="Hanschen E.R."/>
            <person name="Marriage T.N."/>
            <person name="Ferris P.J."/>
            <person name="Hamaji T."/>
            <person name="Toyoda A."/>
            <person name="Fujiyama A."/>
            <person name="Neme R."/>
            <person name="Noguchi H."/>
            <person name="Minakuchi Y."/>
            <person name="Suzuki M."/>
            <person name="Kawai-Toyooka H."/>
            <person name="Smith D.R."/>
            <person name="Sparks H."/>
            <person name="Anderson J."/>
            <person name="Bakaric R."/>
            <person name="Luria V."/>
            <person name="Karger A."/>
            <person name="Kirschner M.W."/>
            <person name="Durand P.M."/>
            <person name="Michod R.E."/>
            <person name="Nozaki H."/>
            <person name="Olson B.J."/>
        </authorList>
    </citation>
    <scope>NUCLEOTIDE SEQUENCE [LARGE SCALE GENOMIC DNA]</scope>
    <source>
        <strain evidence="3">NIES-2863</strain>
    </source>
</reference>
<sequence length="154" mass="16480">MPFSWRNRTTADNHLDDGPHEGTLLVRVEDIAYERICSEPGCPHPLTANRTACVGHPAHSQPAGSNGRYVVPVLVTTADPGAAPMLACVKDDVVLSVLRGGADLPAPLHAIEVDDLTAALQAAPTAPAAYRFETVRCGRTTIITHLSLIWLRTK</sequence>
<dbReference type="AlphaFoldDB" id="A0A150G6T0"/>
<accession>A0A150G6T0</accession>
<proteinExistence type="predicted"/>
<evidence type="ECO:0000313" key="2">
    <source>
        <dbReference type="EMBL" id="KXZ45569.1"/>
    </source>
</evidence>
<protein>
    <submittedName>
        <fullName evidence="2">Uncharacterized protein</fullName>
    </submittedName>
</protein>
<comment type="caution">
    <text evidence="2">The sequence shown here is derived from an EMBL/GenBank/DDBJ whole genome shotgun (WGS) entry which is preliminary data.</text>
</comment>
<feature type="region of interest" description="Disordered" evidence="1">
    <location>
        <begin position="1"/>
        <end position="20"/>
    </location>
</feature>
<dbReference type="Proteomes" id="UP000075714">
    <property type="component" value="Unassembled WGS sequence"/>
</dbReference>
<keyword evidence="3" id="KW-1185">Reference proteome</keyword>
<organism evidence="2 3">
    <name type="scientific">Gonium pectorale</name>
    <name type="common">Green alga</name>
    <dbReference type="NCBI Taxonomy" id="33097"/>
    <lineage>
        <taxon>Eukaryota</taxon>
        <taxon>Viridiplantae</taxon>
        <taxon>Chlorophyta</taxon>
        <taxon>core chlorophytes</taxon>
        <taxon>Chlorophyceae</taxon>
        <taxon>CS clade</taxon>
        <taxon>Chlamydomonadales</taxon>
        <taxon>Volvocaceae</taxon>
        <taxon>Gonium</taxon>
    </lineage>
</organism>